<gene>
    <name evidence="2" type="ORF">ALC60_14208</name>
</gene>
<dbReference type="Gene3D" id="3.40.1440.10">
    <property type="entry name" value="GIY-YIG endonuclease"/>
    <property type="match status" value="1"/>
</dbReference>
<reference evidence="2 3" key="1">
    <citation type="submission" date="2015-09" db="EMBL/GenBank/DDBJ databases">
        <title>Trachymyrmex zeteki WGS genome.</title>
        <authorList>
            <person name="Nygaard S."/>
            <person name="Hu H."/>
            <person name="Boomsma J."/>
            <person name="Zhang G."/>
        </authorList>
    </citation>
    <scope>NUCLEOTIDE SEQUENCE [LARGE SCALE GENOMIC DNA]</scope>
    <source>
        <strain evidence="2">Tzet28-1</strain>
        <tissue evidence="2">Whole body</tissue>
    </source>
</reference>
<keyword evidence="3" id="KW-1185">Reference proteome</keyword>
<protein>
    <recommendedName>
        <fullName evidence="1">GIY-YIG domain-containing protein</fullName>
    </recommendedName>
</protein>
<dbReference type="SUPFAM" id="SSF82771">
    <property type="entry name" value="GIY-YIG endonuclease"/>
    <property type="match status" value="1"/>
</dbReference>
<dbReference type="InterPro" id="IPR035901">
    <property type="entry name" value="GIY-YIG_endonuc_sf"/>
</dbReference>
<organism evidence="2 3">
    <name type="scientific">Mycetomoellerius zeteki</name>
    <dbReference type="NCBI Taxonomy" id="64791"/>
    <lineage>
        <taxon>Eukaryota</taxon>
        <taxon>Metazoa</taxon>
        <taxon>Ecdysozoa</taxon>
        <taxon>Arthropoda</taxon>
        <taxon>Hexapoda</taxon>
        <taxon>Insecta</taxon>
        <taxon>Pterygota</taxon>
        <taxon>Neoptera</taxon>
        <taxon>Endopterygota</taxon>
        <taxon>Hymenoptera</taxon>
        <taxon>Apocrita</taxon>
        <taxon>Aculeata</taxon>
        <taxon>Formicoidea</taxon>
        <taxon>Formicidae</taxon>
        <taxon>Myrmicinae</taxon>
        <taxon>Mycetomoellerius</taxon>
    </lineage>
</organism>
<dbReference type="PANTHER" id="PTHR21301:SF10">
    <property type="entry name" value="REVERSE TRANSCRIPTASE DOMAIN-CONTAINING PROTEIN"/>
    <property type="match status" value="1"/>
</dbReference>
<dbReference type="Pfam" id="PF26215">
    <property type="entry name" value="HTH_animal"/>
    <property type="match status" value="1"/>
</dbReference>
<dbReference type="PANTHER" id="PTHR21301">
    <property type="entry name" value="REVERSE TRANSCRIPTASE"/>
    <property type="match status" value="1"/>
</dbReference>
<dbReference type="PROSITE" id="PS50164">
    <property type="entry name" value="GIY_YIG"/>
    <property type="match status" value="1"/>
</dbReference>
<feature type="domain" description="GIY-YIG" evidence="1">
    <location>
        <begin position="176"/>
        <end position="259"/>
    </location>
</feature>
<dbReference type="Pfam" id="PF01541">
    <property type="entry name" value="GIY-YIG"/>
    <property type="match status" value="1"/>
</dbReference>
<evidence type="ECO:0000313" key="3">
    <source>
        <dbReference type="Proteomes" id="UP000075809"/>
    </source>
</evidence>
<sequence>MMEVGNEGRLSFLGTLIIIENQKIVFDGYHKTTFSGRFLNFHSHHPLCHKKGVIIGMVDKIILLSHPRFHQKNLINAVNIFLNNGYSIQFIFSTMEKRIKYHINKSREVHVNLHTHIKDKFFTVPYVKTIFESFSSISMRFRCKLAYRGEPLSPTIPNTLKSFIKKGKDQLELLSNQNVVYKISCDDCEASYVGKTKRNLKTRLHEHISDINKKTGSSTVVTDHRVNYNHSFNWKDVKILDNEPSYNKRLISEMVHIKR</sequence>
<evidence type="ECO:0000313" key="2">
    <source>
        <dbReference type="EMBL" id="KYQ46783.1"/>
    </source>
</evidence>
<name>A0A151WG22_9HYME</name>
<dbReference type="AlphaFoldDB" id="A0A151WG22"/>
<dbReference type="STRING" id="64791.A0A151WG22"/>
<dbReference type="EMBL" id="KQ983200">
    <property type="protein sequence ID" value="KYQ46783.1"/>
    <property type="molecule type" value="Genomic_DNA"/>
</dbReference>
<evidence type="ECO:0000259" key="1">
    <source>
        <dbReference type="PROSITE" id="PS50164"/>
    </source>
</evidence>
<dbReference type="InterPro" id="IPR058912">
    <property type="entry name" value="HTH_animal"/>
</dbReference>
<dbReference type="Proteomes" id="UP000075809">
    <property type="component" value="Unassembled WGS sequence"/>
</dbReference>
<dbReference type="CDD" id="cd10442">
    <property type="entry name" value="GIY-YIG_PLEs"/>
    <property type="match status" value="1"/>
</dbReference>
<dbReference type="InterPro" id="IPR000305">
    <property type="entry name" value="GIY-YIG_endonuc"/>
</dbReference>
<accession>A0A151WG22</accession>
<proteinExistence type="predicted"/>